<sequence>MAPDPHAIVAALRAWAEAADWVEWVELGGSLGRGAGDAYSDVDAGIGVTALADDDPRIAAALDAATGFAPTAATLRQRLGDVTHLVCVYRDGRQLSLVVFDAAARTGLAPQSTAVVDKAGRLAEPVDPGRWTPDAAARREWAFLAWIALGDAARHAARGRPWRALGSLTEARNQVWSLHAADLGLTYPQFGAVTVENADAPAPQGIAATHPADLTGPAVLGAIEAVAALLDPYTGADLKALADAVRPRFDLLRD</sequence>
<dbReference type="InterPro" id="IPR043519">
    <property type="entry name" value="NT_sf"/>
</dbReference>
<dbReference type="EMBL" id="PVTJ01000002">
    <property type="protein sequence ID" value="PRY60616.1"/>
    <property type="molecule type" value="Genomic_DNA"/>
</dbReference>
<proteinExistence type="predicted"/>
<name>A0A2T0URT4_9ACTN</name>
<protein>
    <recommendedName>
        <fullName evidence="3">Nucleotidyltransferase-like protein</fullName>
    </recommendedName>
</protein>
<accession>A0A2T0URT4</accession>
<evidence type="ECO:0008006" key="3">
    <source>
        <dbReference type="Google" id="ProtNLM"/>
    </source>
</evidence>
<dbReference type="Proteomes" id="UP000238176">
    <property type="component" value="Unassembled WGS sequence"/>
</dbReference>
<keyword evidence="2" id="KW-1185">Reference proteome</keyword>
<gene>
    <name evidence="1" type="ORF">B0I28_102221</name>
</gene>
<organism evidence="1 2">
    <name type="scientific">Glycomyces artemisiae</name>
    <dbReference type="NCBI Taxonomy" id="1076443"/>
    <lineage>
        <taxon>Bacteria</taxon>
        <taxon>Bacillati</taxon>
        <taxon>Actinomycetota</taxon>
        <taxon>Actinomycetes</taxon>
        <taxon>Glycomycetales</taxon>
        <taxon>Glycomycetaceae</taxon>
        <taxon>Glycomyces</taxon>
    </lineage>
</organism>
<evidence type="ECO:0000313" key="2">
    <source>
        <dbReference type="Proteomes" id="UP000238176"/>
    </source>
</evidence>
<reference evidence="1 2" key="1">
    <citation type="submission" date="2018-03" db="EMBL/GenBank/DDBJ databases">
        <title>Genomic Encyclopedia of Type Strains, Phase III (KMG-III): the genomes of soil and plant-associated and newly described type strains.</title>
        <authorList>
            <person name="Whitman W."/>
        </authorList>
    </citation>
    <scope>NUCLEOTIDE SEQUENCE [LARGE SCALE GENOMIC DNA]</scope>
    <source>
        <strain evidence="1 2">CGMCC 4.7067</strain>
    </source>
</reference>
<dbReference type="OrthoDB" id="5179529at2"/>
<evidence type="ECO:0000313" key="1">
    <source>
        <dbReference type="EMBL" id="PRY60616.1"/>
    </source>
</evidence>
<comment type="caution">
    <text evidence="1">The sequence shown here is derived from an EMBL/GenBank/DDBJ whole genome shotgun (WGS) entry which is preliminary data.</text>
</comment>
<dbReference type="Gene3D" id="3.30.460.10">
    <property type="entry name" value="Beta Polymerase, domain 2"/>
    <property type="match status" value="1"/>
</dbReference>
<dbReference type="AlphaFoldDB" id="A0A2T0URT4"/>
<dbReference type="RefSeq" id="WP_106362820.1">
    <property type="nucleotide sequence ID" value="NZ_PVTJ01000002.1"/>
</dbReference>